<feature type="region of interest" description="Disordered" evidence="1">
    <location>
        <begin position="178"/>
        <end position="213"/>
    </location>
</feature>
<keyword evidence="2" id="KW-0472">Membrane</keyword>
<feature type="compositionally biased region" description="Basic and acidic residues" evidence="1">
    <location>
        <begin position="103"/>
        <end position="122"/>
    </location>
</feature>
<feature type="compositionally biased region" description="Low complexity" evidence="1">
    <location>
        <begin position="235"/>
        <end position="246"/>
    </location>
</feature>
<sequence>MPAVNIPLQRTHGTLYTVPGTHLRLLFTFLGFTTLGVLVLVFKRRYKSKPPIYTSQLDASPTTPNRPWISEKCREVIFQNEIMSLKQSSGASRLGTDGNLGEGQKEHLQDVSEDRNGSEGHQGDMTAPASIDAGMPLILKSGPPPPPPLTPPTLLTGVFSFQERRLSVAASTMGDLDTSFFNQPNPDYTLSHSPESSTTASAHNQDSPSIPRRRSYTKMLPLGAAHTDSEHDGASFSPSSFPSSSPILPLAPHESLDSREIDVKGEIISVMDDSGAGWKRHTRVYGGGVCLACLASGGQGGFYGDNVPLEHRR</sequence>
<accession>A0AAX6MDY0</accession>
<name>A0AAX6MDY0_9PEZI</name>
<gene>
    <name evidence="3" type="ORF">Daesc_007121</name>
</gene>
<organism evidence="3 4">
    <name type="scientific">Daldinia eschscholtzii</name>
    <dbReference type="NCBI Taxonomy" id="292717"/>
    <lineage>
        <taxon>Eukaryota</taxon>
        <taxon>Fungi</taxon>
        <taxon>Dikarya</taxon>
        <taxon>Ascomycota</taxon>
        <taxon>Pezizomycotina</taxon>
        <taxon>Sordariomycetes</taxon>
        <taxon>Xylariomycetidae</taxon>
        <taxon>Xylariales</taxon>
        <taxon>Hypoxylaceae</taxon>
        <taxon>Daldinia</taxon>
    </lineage>
</organism>
<proteinExistence type="predicted"/>
<dbReference type="EMBL" id="JBANMG010000007">
    <property type="protein sequence ID" value="KAK6950597.1"/>
    <property type="molecule type" value="Genomic_DNA"/>
</dbReference>
<feature type="region of interest" description="Disordered" evidence="1">
    <location>
        <begin position="225"/>
        <end position="251"/>
    </location>
</feature>
<keyword evidence="4" id="KW-1185">Reference proteome</keyword>
<evidence type="ECO:0000256" key="2">
    <source>
        <dbReference type="SAM" id="Phobius"/>
    </source>
</evidence>
<feature type="compositionally biased region" description="Polar residues" evidence="1">
    <location>
        <begin position="179"/>
        <end position="208"/>
    </location>
</feature>
<evidence type="ECO:0000313" key="3">
    <source>
        <dbReference type="EMBL" id="KAK6950597.1"/>
    </source>
</evidence>
<evidence type="ECO:0000256" key="1">
    <source>
        <dbReference type="SAM" id="MobiDB-lite"/>
    </source>
</evidence>
<feature type="transmembrane region" description="Helical" evidence="2">
    <location>
        <begin position="23"/>
        <end position="42"/>
    </location>
</feature>
<protein>
    <submittedName>
        <fullName evidence="3">Uncharacterized protein</fullName>
    </submittedName>
</protein>
<dbReference type="AlphaFoldDB" id="A0AAX6MDY0"/>
<dbReference type="Proteomes" id="UP001369815">
    <property type="component" value="Unassembled WGS sequence"/>
</dbReference>
<feature type="region of interest" description="Disordered" evidence="1">
    <location>
        <begin position="88"/>
        <end position="129"/>
    </location>
</feature>
<evidence type="ECO:0000313" key="4">
    <source>
        <dbReference type="Proteomes" id="UP001369815"/>
    </source>
</evidence>
<keyword evidence="2" id="KW-1133">Transmembrane helix</keyword>
<reference evidence="3 4" key="1">
    <citation type="journal article" date="2024" name="Front Chem Biol">
        <title>Unveiling the potential of Daldinia eschscholtzii MFLUCC 19-0629 through bioactivity and bioinformatics studies for enhanced sustainable agriculture production.</title>
        <authorList>
            <person name="Brooks S."/>
            <person name="Weaver J.A."/>
            <person name="Klomchit A."/>
            <person name="Alharthi S.A."/>
            <person name="Onlamun T."/>
            <person name="Nurani R."/>
            <person name="Vong T.K."/>
            <person name="Alberti F."/>
            <person name="Greco C."/>
        </authorList>
    </citation>
    <scope>NUCLEOTIDE SEQUENCE [LARGE SCALE GENOMIC DNA]</scope>
    <source>
        <strain evidence="3">MFLUCC 19-0629</strain>
    </source>
</reference>
<keyword evidence="2" id="KW-0812">Transmembrane</keyword>
<comment type="caution">
    <text evidence="3">The sequence shown here is derived from an EMBL/GenBank/DDBJ whole genome shotgun (WGS) entry which is preliminary data.</text>
</comment>